<evidence type="ECO:0000313" key="3">
    <source>
        <dbReference type="Proteomes" id="UP001159363"/>
    </source>
</evidence>
<evidence type="ECO:0000256" key="1">
    <source>
        <dbReference type="SAM" id="MobiDB-lite"/>
    </source>
</evidence>
<accession>A0ABQ9GMX1</accession>
<proteinExistence type="predicted"/>
<dbReference type="Proteomes" id="UP001159363">
    <property type="component" value="Chromosome 10"/>
</dbReference>
<evidence type="ECO:0000313" key="2">
    <source>
        <dbReference type="EMBL" id="KAJ8873387.1"/>
    </source>
</evidence>
<organism evidence="2 3">
    <name type="scientific">Dryococelus australis</name>
    <dbReference type="NCBI Taxonomy" id="614101"/>
    <lineage>
        <taxon>Eukaryota</taxon>
        <taxon>Metazoa</taxon>
        <taxon>Ecdysozoa</taxon>
        <taxon>Arthropoda</taxon>
        <taxon>Hexapoda</taxon>
        <taxon>Insecta</taxon>
        <taxon>Pterygota</taxon>
        <taxon>Neoptera</taxon>
        <taxon>Polyneoptera</taxon>
        <taxon>Phasmatodea</taxon>
        <taxon>Verophasmatodea</taxon>
        <taxon>Anareolatae</taxon>
        <taxon>Phasmatidae</taxon>
        <taxon>Eurycanthinae</taxon>
        <taxon>Dryococelus</taxon>
    </lineage>
</organism>
<protein>
    <submittedName>
        <fullName evidence="2">Uncharacterized protein</fullName>
    </submittedName>
</protein>
<feature type="non-terminal residue" evidence="2">
    <location>
        <position position="338"/>
    </location>
</feature>
<dbReference type="EMBL" id="JARBHB010000011">
    <property type="protein sequence ID" value="KAJ8873387.1"/>
    <property type="molecule type" value="Genomic_DNA"/>
</dbReference>
<sequence>MLEIISVVFGNSSQRRTFQTVKDAATEIKAVHDKNELLRRSRGFDVHQNKQLSALNTDGDYVTPTKKSKFDIEDETQEESRLILRGKKKGNIKRKVVNFEEKMEILSKEMGEMGIQDGGGRCLAPIPSPLMPESTDESALRKPAGTETTSITYPTCEHPADPAEKRTRLLLLRHRCPSYSFNFSANSKTYSSVSGIVRGNITQLSAELIIAANLTHPTAVTASLKSFQLLPIVEDFHTNVAYTRNVTGNFVEEVSGAVIADFEDSVVQRLEDSVAGVLDKAVASASMDMSSTLGPATQPSKPSSASSTPSLHKQQAWSWILVAQAAHIFMTIIPLLEI</sequence>
<keyword evidence="3" id="KW-1185">Reference proteome</keyword>
<comment type="caution">
    <text evidence="2">The sequence shown here is derived from an EMBL/GenBank/DDBJ whole genome shotgun (WGS) entry which is preliminary data.</text>
</comment>
<reference evidence="2 3" key="1">
    <citation type="submission" date="2023-02" db="EMBL/GenBank/DDBJ databases">
        <title>LHISI_Scaffold_Assembly.</title>
        <authorList>
            <person name="Stuart O.P."/>
            <person name="Cleave R."/>
            <person name="Magrath M.J.L."/>
            <person name="Mikheyev A.S."/>
        </authorList>
    </citation>
    <scope>NUCLEOTIDE SEQUENCE [LARGE SCALE GENOMIC DNA]</scope>
    <source>
        <strain evidence="2">Daus_M_001</strain>
        <tissue evidence="2">Leg muscle</tissue>
    </source>
</reference>
<name>A0ABQ9GMX1_9NEOP</name>
<feature type="compositionally biased region" description="Low complexity" evidence="1">
    <location>
        <begin position="295"/>
        <end position="309"/>
    </location>
</feature>
<feature type="region of interest" description="Disordered" evidence="1">
    <location>
        <begin position="289"/>
        <end position="309"/>
    </location>
</feature>
<gene>
    <name evidence="2" type="ORF">PR048_027023</name>
</gene>